<keyword evidence="1" id="KW-0175">Coiled coil</keyword>
<dbReference type="Proteomes" id="UP000005087">
    <property type="component" value="Chromosome"/>
</dbReference>
<proteinExistence type="predicted"/>
<reference evidence="2 3" key="1">
    <citation type="submission" date="2011-09" db="EMBL/GenBank/DDBJ databases">
        <authorList>
            <consortium name="US DOE Joint Genome Institute (JGI-PGF)"/>
            <person name="Lucas S."/>
            <person name="Han J."/>
            <person name="Lapidus A."/>
            <person name="Cheng J.-F."/>
            <person name="Goodwin L."/>
            <person name="Pitluck S."/>
            <person name="Peters L."/>
            <person name="Land M.L."/>
            <person name="Hauser L."/>
            <person name="Brambilla E."/>
            <person name="Klenk H.-P."/>
            <person name="Woyke T.J."/>
        </authorList>
    </citation>
    <scope>NUCLEOTIDE SEQUENCE [LARGE SCALE GENOMIC DNA]</scope>
    <source>
        <strain evidence="2 3">K62</strain>
    </source>
</reference>
<evidence type="ECO:0000313" key="2">
    <source>
        <dbReference type="EMBL" id="EIE99124.1"/>
    </source>
</evidence>
<protein>
    <submittedName>
        <fullName evidence="2">Uncharacterized protein</fullName>
    </submittedName>
</protein>
<organism evidence="2 3">
    <name type="scientific">Saccharomonospora glauca K62</name>
    <dbReference type="NCBI Taxonomy" id="928724"/>
    <lineage>
        <taxon>Bacteria</taxon>
        <taxon>Bacillati</taxon>
        <taxon>Actinomycetota</taxon>
        <taxon>Actinomycetes</taxon>
        <taxon>Pseudonocardiales</taxon>
        <taxon>Pseudonocardiaceae</taxon>
        <taxon>Saccharomonospora</taxon>
    </lineage>
</organism>
<dbReference type="HOGENOM" id="CLU_2036357_0_0_11"/>
<gene>
    <name evidence="2" type="ORF">SacglDRAFT_02225</name>
</gene>
<dbReference type="RefSeq" id="WP_005464486.1">
    <property type="nucleotide sequence ID" value="NZ_CM001484.1"/>
</dbReference>
<reference evidence="3" key="2">
    <citation type="submission" date="2012-01" db="EMBL/GenBank/DDBJ databases">
        <title>Noncontiguous Finished sequence of chromosome of Saccharomonospora glauca K62.</title>
        <authorList>
            <consortium name="US DOE Joint Genome Institute"/>
            <person name="Lucas S."/>
            <person name="Han J."/>
            <person name="Lapidus A."/>
            <person name="Cheng J.-F."/>
            <person name="Goodwin L."/>
            <person name="Pitluck S."/>
            <person name="Peters L."/>
            <person name="Mikhailova N."/>
            <person name="Held B."/>
            <person name="Detter J.C."/>
            <person name="Han C."/>
            <person name="Tapia R."/>
            <person name="Land M."/>
            <person name="Hauser L."/>
            <person name="Kyrpides N."/>
            <person name="Ivanova N."/>
            <person name="Pagani I."/>
            <person name="Brambilla E.-M."/>
            <person name="Klenk H.-P."/>
            <person name="Woyke T."/>
        </authorList>
    </citation>
    <scope>NUCLEOTIDE SEQUENCE [LARGE SCALE GENOMIC DNA]</scope>
    <source>
        <strain evidence="3">K62</strain>
    </source>
</reference>
<dbReference type="EMBL" id="CM001484">
    <property type="protein sequence ID" value="EIE99124.1"/>
    <property type="molecule type" value="Genomic_DNA"/>
</dbReference>
<feature type="coiled-coil region" evidence="1">
    <location>
        <begin position="86"/>
        <end position="113"/>
    </location>
</feature>
<keyword evidence="3" id="KW-1185">Reference proteome</keyword>
<dbReference type="STRING" id="928724.SacglDRAFT_02225"/>
<evidence type="ECO:0000256" key="1">
    <source>
        <dbReference type="SAM" id="Coils"/>
    </source>
</evidence>
<dbReference type="AlphaFoldDB" id="I1D2F0"/>
<evidence type="ECO:0000313" key="3">
    <source>
        <dbReference type="Proteomes" id="UP000005087"/>
    </source>
</evidence>
<accession>I1D2F0</accession>
<sequence length="121" mass="13672">MAQTEPKAKTKTTTTPDEGNFIKNYINDILDSTRTLVERDKNTIFLYLSSIVRSTEGVIDRVLKEVEYAENDIWGAIKPPVRKGDNRAHLNELTELKTALDDLHAKIDKLSAANLYTEHGN</sequence>
<name>I1D2F0_9PSEU</name>